<protein>
    <submittedName>
        <fullName evidence="4">Uncharacterized protein</fullName>
    </submittedName>
</protein>
<keyword evidence="2" id="KW-1003">Cell membrane</keyword>
<comment type="caution">
    <text evidence="4">The sequence shown here is derived from an EMBL/GenBank/DDBJ whole genome shotgun (WGS) entry which is preliminary data.</text>
</comment>
<evidence type="ECO:0000313" key="4">
    <source>
        <dbReference type="EMBL" id="GAA1988488.1"/>
    </source>
</evidence>
<evidence type="ECO:0000256" key="3">
    <source>
        <dbReference type="SAM" id="MobiDB-lite"/>
    </source>
</evidence>
<dbReference type="Gene3D" id="3.40.50.1000">
    <property type="entry name" value="HAD superfamily/HAD-like"/>
    <property type="match status" value="1"/>
</dbReference>
<evidence type="ECO:0000313" key="5">
    <source>
        <dbReference type="Proteomes" id="UP001501116"/>
    </source>
</evidence>
<gene>
    <name evidence="4" type="ORF">GCM10009754_78190</name>
</gene>
<feature type="region of interest" description="Disordered" evidence="3">
    <location>
        <begin position="1"/>
        <end position="38"/>
    </location>
</feature>
<dbReference type="InterPro" id="IPR036412">
    <property type="entry name" value="HAD-like_sf"/>
</dbReference>
<reference evidence="5" key="1">
    <citation type="journal article" date="2019" name="Int. J. Syst. Evol. Microbiol.">
        <title>The Global Catalogue of Microorganisms (GCM) 10K type strain sequencing project: providing services to taxonomists for standard genome sequencing and annotation.</title>
        <authorList>
            <consortium name="The Broad Institute Genomics Platform"/>
            <consortium name="The Broad Institute Genome Sequencing Center for Infectious Disease"/>
            <person name="Wu L."/>
            <person name="Ma J."/>
        </authorList>
    </citation>
    <scope>NUCLEOTIDE SEQUENCE [LARGE SCALE GENOMIC DNA]</scope>
    <source>
        <strain evidence="5">JCM 14545</strain>
    </source>
</reference>
<dbReference type="RefSeq" id="WP_344430565.1">
    <property type="nucleotide sequence ID" value="NZ_BAAANN010000049.1"/>
</dbReference>
<proteinExistence type="predicted"/>
<dbReference type="EMBL" id="BAAANN010000049">
    <property type="protein sequence ID" value="GAA1988488.1"/>
    <property type="molecule type" value="Genomic_DNA"/>
</dbReference>
<accession>A0ABP5E242</accession>
<dbReference type="PANTHER" id="PTHR43294">
    <property type="entry name" value="SODIUM/POTASSIUM-TRANSPORTING ATPASE SUBUNIT ALPHA"/>
    <property type="match status" value="1"/>
</dbReference>
<organism evidence="4 5">
    <name type="scientific">Amycolatopsis minnesotensis</name>
    <dbReference type="NCBI Taxonomy" id="337894"/>
    <lineage>
        <taxon>Bacteria</taxon>
        <taxon>Bacillati</taxon>
        <taxon>Actinomycetota</taxon>
        <taxon>Actinomycetes</taxon>
        <taxon>Pseudonocardiales</taxon>
        <taxon>Pseudonocardiaceae</taxon>
        <taxon>Amycolatopsis</taxon>
    </lineage>
</organism>
<dbReference type="PRINTS" id="PR00119">
    <property type="entry name" value="CATATPASE"/>
</dbReference>
<dbReference type="InterPro" id="IPR023214">
    <property type="entry name" value="HAD_sf"/>
</dbReference>
<comment type="subcellular location">
    <subcellularLocation>
        <location evidence="1">Cell membrane</location>
        <topology evidence="1">Multi-pass membrane protein</topology>
    </subcellularLocation>
</comment>
<keyword evidence="2" id="KW-0472">Membrane</keyword>
<dbReference type="SUPFAM" id="SSF56784">
    <property type="entry name" value="HAD-like"/>
    <property type="match status" value="1"/>
</dbReference>
<dbReference type="Proteomes" id="UP001501116">
    <property type="component" value="Unassembled WGS sequence"/>
</dbReference>
<feature type="compositionally biased region" description="Basic and acidic residues" evidence="3">
    <location>
        <begin position="15"/>
        <end position="29"/>
    </location>
</feature>
<dbReference type="PANTHER" id="PTHR43294:SF21">
    <property type="entry name" value="CATION TRANSPORTING ATPASE"/>
    <property type="match status" value="1"/>
</dbReference>
<keyword evidence="5" id="KW-1185">Reference proteome</keyword>
<evidence type="ECO:0000256" key="2">
    <source>
        <dbReference type="ARBA" id="ARBA00022475"/>
    </source>
</evidence>
<name>A0ABP5E242_9PSEU</name>
<evidence type="ECO:0000256" key="1">
    <source>
        <dbReference type="ARBA" id="ARBA00004651"/>
    </source>
</evidence>
<sequence>MHTNHAALGSIFHLSQEESSTKGCTHDHPGPTPPPASLNNKLRIADTLRDCGEAIATAGDGVNDAPALRRADIEVAMGAGGTDVASAVQDR</sequence>
<dbReference type="InterPro" id="IPR050510">
    <property type="entry name" value="Cation_transp_ATPase_P-type"/>
</dbReference>